<evidence type="ECO:0000313" key="8">
    <source>
        <dbReference type="EMBL" id="QUE49749.1"/>
    </source>
</evidence>
<organism evidence="8 9">
    <name type="scientific">Luteolibacter ambystomatis</name>
    <dbReference type="NCBI Taxonomy" id="2824561"/>
    <lineage>
        <taxon>Bacteria</taxon>
        <taxon>Pseudomonadati</taxon>
        <taxon>Verrucomicrobiota</taxon>
        <taxon>Verrucomicrobiia</taxon>
        <taxon>Verrucomicrobiales</taxon>
        <taxon>Verrucomicrobiaceae</taxon>
        <taxon>Luteolibacter</taxon>
    </lineage>
</organism>
<keyword evidence="3 6" id="KW-0489">Methyltransferase</keyword>
<dbReference type="PIRSF" id="PIRSF005917">
    <property type="entry name" value="MTase_YraL"/>
    <property type="match status" value="1"/>
</dbReference>
<dbReference type="HAMAP" id="MF_01877">
    <property type="entry name" value="16SrRNA_methyltr_I"/>
    <property type="match status" value="1"/>
</dbReference>
<dbReference type="InterPro" id="IPR035996">
    <property type="entry name" value="4pyrrol_Methylase_sf"/>
</dbReference>
<keyword evidence="9" id="KW-1185">Reference proteome</keyword>
<dbReference type="GO" id="GO:0070677">
    <property type="term" value="F:rRNA (cytosine-2'-O-)-methyltransferase activity"/>
    <property type="evidence" value="ECO:0007669"/>
    <property type="project" value="UniProtKB-UniRule"/>
</dbReference>
<keyword evidence="1 6" id="KW-0963">Cytoplasm</keyword>
<evidence type="ECO:0000256" key="2">
    <source>
        <dbReference type="ARBA" id="ARBA00022552"/>
    </source>
</evidence>
<protein>
    <recommendedName>
        <fullName evidence="6">Ribosomal RNA small subunit methyltransferase I</fullName>
        <ecNumber evidence="6">2.1.1.198</ecNumber>
    </recommendedName>
    <alternativeName>
        <fullName evidence="6">16S rRNA 2'-O-ribose C1402 methyltransferase</fullName>
    </alternativeName>
    <alternativeName>
        <fullName evidence="6">rRNA (cytidine-2'-O-)-methyltransferase RsmI</fullName>
    </alternativeName>
</protein>
<keyword evidence="4 6" id="KW-0808">Transferase</keyword>
<dbReference type="Pfam" id="PF00590">
    <property type="entry name" value="TP_methylase"/>
    <property type="match status" value="1"/>
</dbReference>
<keyword evidence="5 6" id="KW-0949">S-adenosyl-L-methionine</keyword>
<dbReference type="Proteomes" id="UP000676169">
    <property type="component" value="Chromosome"/>
</dbReference>
<dbReference type="FunFam" id="3.30.950.10:FF:000002">
    <property type="entry name" value="Ribosomal RNA small subunit methyltransferase I"/>
    <property type="match status" value="1"/>
</dbReference>
<evidence type="ECO:0000313" key="9">
    <source>
        <dbReference type="Proteomes" id="UP000676169"/>
    </source>
</evidence>
<gene>
    <name evidence="6 8" type="primary">rsmI</name>
    <name evidence="8" type="ORF">KBB96_12800</name>
</gene>
<dbReference type="SUPFAM" id="SSF53790">
    <property type="entry name" value="Tetrapyrrole methylase"/>
    <property type="match status" value="1"/>
</dbReference>
<evidence type="ECO:0000256" key="4">
    <source>
        <dbReference type="ARBA" id="ARBA00022679"/>
    </source>
</evidence>
<evidence type="ECO:0000256" key="3">
    <source>
        <dbReference type="ARBA" id="ARBA00022603"/>
    </source>
</evidence>
<dbReference type="EC" id="2.1.1.198" evidence="6"/>
<dbReference type="AlphaFoldDB" id="A0A975G616"/>
<evidence type="ECO:0000256" key="1">
    <source>
        <dbReference type="ARBA" id="ARBA00022490"/>
    </source>
</evidence>
<dbReference type="KEGG" id="lamb:KBB96_12800"/>
<comment type="catalytic activity">
    <reaction evidence="6">
        <text>cytidine(1402) in 16S rRNA + S-adenosyl-L-methionine = 2'-O-methylcytidine(1402) in 16S rRNA + S-adenosyl-L-homocysteine + H(+)</text>
        <dbReference type="Rhea" id="RHEA:42924"/>
        <dbReference type="Rhea" id="RHEA-COMP:10285"/>
        <dbReference type="Rhea" id="RHEA-COMP:10286"/>
        <dbReference type="ChEBI" id="CHEBI:15378"/>
        <dbReference type="ChEBI" id="CHEBI:57856"/>
        <dbReference type="ChEBI" id="CHEBI:59789"/>
        <dbReference type="ChEBI" id="CHEBI:74495"/>
        <dbReference type="ChEBI" id="CHEBI:82748"/>
        <dbReference type="EC" id="2.1.1.198"/>
    </reaction>
</comment>
<comment type="function">
    <text evidence="6">Catalyzes the 2'-O-methylation of the ribose of cytidine 1402 (C1402) in 16S rRNA.</text>
</comment>
<name>A0A975G616_9BACT</name>
<comment type="similarity">
    <text evidence="6">Belongs to the methyltransferase superfamily. RsmI family.</text>
</comment>
<dbReference type="RefSeq" id="WP_211629838.1">
    <property type="nucleotide sequence ID" value="NZ_CP073100.1"/>
</dbReference>
<keyword evidence="2 6" id="KW-0698">rRNA processing</keyword>
<dbReference type="NCBIfam" id="TIGR00096">
    <property type="entry name" value="16S rRNA (cytidine(1402)-2'-O)-methyltransferase"/>
    <property type="match status" value="1"/>
</dbReference>
<dbReference type="InterPro" id="IPR008189">
    <property type="entry name" value="rRNA_ssu_MeTfrase_I"/>
</dbReference>
<sequence>MDSSDNASSPTAQPAAGGRVIFVPTPIGNRDDLTLRALEVLKNCDRIACEDTRHSAPLLQHHGIAFKPLVSLHEHNEIRRIPELIAAAQAGETIAVVTDAGMPGVSDPGYRFVHACIEGGVPFEVLPGPSAVLTALIGSGMPCHAFRFGGFLPVKSGRRRQALEEALASGETAIFFESPHRLTGTLELLASFSPDATVCVARELTKKFETYHRGTAAELSAHFANHPPKGEIVFLLHAPA</sequence>
<evidence type="ECO:0000256" key="6">
    <source>
        <dbReference type="HAMAP-Rule" id="MF_01877"/>
    </source>
</evidence>
<evidence type="ECO:0000259" key="7">
    <source>
        <dbReference type="Pfam" id="PF00590"/>
    </source>
</evidence>
<dbReference type="Gene3D" id="3.40.1010.10">
    <property type="entry name" value="Cobalt-precorrin-4 Transmethylase, Domain 1"/>
    <property type="match status" value="1"/>
</dbReference>
<dbReference type="InterPro" id="IPR014776">
    <property type="entry name" value="4pyrrole_Mease_sub2"/>
</dbReference>
<accession>A0A975G616</accession>
<reference evidence="8" key="1">
    <citation type="submission" date="2021-04" db="EMBL/GenBank/DDBJ databases">
        <title>Luteolibacter sp. 32A isolated from the skin of an Anderson's salamander (Ambystoma andersonii).</title>
        <authorList>
            <person name="Spergser J."/>
            <person name="Busse H.-J."/>
        </authorList>
    </citation>
    <scope>NUCLEOTIDE SEQUENCE</scope>
    <source>
        <strain evidence="8">32A</strain>
    </source>
</reference>
<dbReference type="EMBL" id="CP073100">
    <property type="protein sequence ID" value="QUE49749.1"/>
    <property type="molecule type" value="Genomic_DNA"/>
</dbReference>
<dbReference type="PANTHER" id="PTHR46111">
    <property type="entry name" value="RIBOSOMAL RNA SMALL SUBUNIT METHYLTRANSFERASE I"/>
    <property type="match status" value="1"/>
</dbReference>
<evidence type="ECO:0000256" key="5">
    <source>
        <dbReference type="ARBA" id="ARBA00022691"/>
    </source>
</evidence>
<dbReference type="InterPro" id="IPR014777">
    <property type="entry name" value="4pyrrole_Mease_sub1"/>
</dbReference>
<dbReference type="Gene3D" id="3.30.950.10">
    <property type="entry name" value="Methyltransferase, Cobalt-precorrin-4 Transmethylase, Domain 2"/>
    <property type="match status" value="1"/>
</dbReference>
<dbReference type="InterPro" id="IPR000878">
    <property type="entry name" value="4pyrrol_Mease"/>
</dbReference>
<dbReference type="GO" id="GO:0005737">
    <property type="term" value="C:cytoplasm"/>
    <property type="evidence" value="ECO:0007669"/>
    <property type="project" value="UniProtKB-SubCell"/>
</dbReference>
<dbReference type="PANTHER" id="PTHR46111:SF1">
    <property type="entry name" value="RIBOSOMAL RNA SMALL SUBUNIT METHYLTRANSFERASE I"/>
    <property type="match status" value="1"/>
</dbReference>
<feature type="domain" description="Tetrapyrrole methylase" evidence="7">
    <location>
        <begin position="19"/>
        <end position="219"/>
    </location>
</feature>
<comment type="subcellular location">
    <subcellularLocation>
        <location evidence="6">Cytoplasm</location>
    </subcellularLocation>
</comment>
<dbReference type="FunFam" id="3.40.1010.10:FF:000007">
    <property type="entry name" value="Ribosomal RNA small subunit methyltransferase I"/>
    <property type="match status" value="1"/>
</dbReference>
<dbReference type="CDD" id="cd11648">
    <property type="entry name" value="RsmI"/>
    <property type="match status" value="1"/>
</dbReference>
<proteinExistence type="inferred from homology"/>